<dbReference type="HOGENOM" id="CLU_2575552_0_0_1"/>
<accession>L7JYA3</accession>
<dbReference type="InParanoid" id="L7JYA3"/>
<gene>
    <name evidence="1" type="ORF">THOM_0987</name>
</gene>
<dbReference type="Proteomes" id="UP000011185">
    <property type="component" value="Unassembled WGS sequence"/>
</dbReference>
<dbReference type="AlphaFoldDB" id="L7JYA3"/>
<protein>
    <submittedName>
        <fullName evidence="1">Putative LRR containing protein</fullName>
    </submittedName>
</protein>
<evidence type="ECO:0000313" key="1">
    <source>
        <dbReference type="EMBL" id="ELQ76036.1"/>
    </source>
</evidence>
<keyword evidence="2" id="KW-1185">Reference proteome</keyword>
<dbReference type="VEuPathDB" id="MicrosporidiaDB:THOM_0987"/>
<organism evidence="1 2">
    <name type="scientific">Trachipleistophora hominis</name>
    <name type="common">Microsporidian parasite</name>
    <dbReference type="NCBI Taxonomy" id="72359"/>
    <lineage>
        <taxon>Eukaryota</taxon>
        <taxon>Fungi</taxon>
        <taxon>Fungi incertae sedis</taxon>
        <taxon>Microsporidia</taxon>
        <taxon>Pleistophoridae</taxon>
        <taxon>Trachipleistophora</taxon>
    </lineage>
</organism>
<sequence length="81" mass="9240">MLYITLFNNETSNGADNEYFIRTDLKSLFMTSILDEPPSNVKASVNGLGITDYDIINDELDILHSKELKEICIKLKSRDKN</sequence>
<dbReference type="EMBL" id="JH993887">
    <property type="protein sequence ID" value="ELQ76036.1"/>
    <property type="molecule type" value="Genomic_DNA"/>
</dbReference>
<name>L7JYA3_TRAHO</name>
<proteinExistence type="predicted"/>
<evidence type="ECO:0000313" key="2">
    <source>
        <dbReference type="Proteomes" id="UP000011185"/>
    </source>
</evidence>
<reference evidence="1 2" key="1">
    <citation type="journal article" date="2012" name="PLoS Pathog.">
        <title>The genome of the obligate intracellular parasite Trachipleistophora hominis: new insights into microsporidian genome dynamics and reductive evolution.</title>
        <authorList>
            <person name="Heinz E."/>
            <person name="Williams T.A."/>
            <person name="Nakjang S."/>
            <person name="Noel C.J."/>
            <person name="Swan D.C."/>
            <person name="Goldberg A.V."/>
            <person name="Harris S.R."/>
            <person name="Weinmaier T."/>
            <person name="Markert S."/>
            <person name="Becher D."/>
            <person name="Bernhardt J."/>
            <person name="Dagan T."/>
            <person name="Hacker C."/>
            <person name="Lucocq J.M."/>
            <person name="Schweder T."/>
            <person name="Rattei T."/>
            <person name="Hall N."/>
            <person name="Hirt R.P."/>
            <person name="Embley T.M."/>
        </authorList>
    </citation>
    <scope>NUCLEOTIDE SEQUENCE [LARGE SCALE GENOMIC DNA]</scope>
</reference>